<gene>
    <name evidence="1" type="ORF">ACFL27_06795</name>
</gene>
<evidence type="ECO:0000313" key="1">
    <source>
        <dbReference type="EMBL" id="MFC1849900.1"/>
    </source>
</evidence>
<dbReference type="Proteomes" id="UP001594351">
    <property type="component" value="Unassembled WGS sequence"/>
</dbReference>
<sequence length="72" mass="8175">MALVEPLKGDMVIQADEIQFLLGEYERRIISDGYLQVGYDSPGHEAQRFNFAVKAQSSRNIWPDSCLNSKVE</sequence>
<accession>A0ABV6YUP7</accession>
<keyword evidence="2" id="KW-1185">Reference proteome</keyword>
<reference evidence="1 2" key="1">
    <citation type="submission" date="2024-09" db="EMBL/GenBank/DDBJ databases">
        <title>Laminarin stimulates single cell rates of sulfate reduction while oxygen inhibits transcriptomic activity in coastal marine sediment.</title>
        <authorList>
            <person name="Lindsay M."/>
            <person name="Orcutt B."/>
            <person name="Emerson D."/>
            <person name="Stepanauskas R."/>
            <person name="D'Angelo T."/>
        </authorList>
    </citation>
    <scope>NUCLEOTIDE SEQUENCE [LARGE SCALE GENOMIC DNA]</scope>
    <source>
        <strain evidence="1">SAG AM-311-K15</strain>
    </source>
</reference>
<evidence type="ECO:0000313" key="2">
    <source>
        <dbReference type="Proteomes" id="UP001594351"/>
    </source>
</evidence>
<organism evidence="1 2">
    <name type="scientific">candidate division CSSED10-310 bacterium</name>
    <dbReference type="NCBI Taxonomy" id="2855610"/>
    <lineage>
        <taxon>Bacteria</taxon>
        <taxon>Bacteria division CSSED10-310</taxon>
    </lineage>
</organism>
<proteinExistence type="predicted"/>
<protein>
    <submittedName>
        <fullName evidence="1">Uncharacterized protein</fullName>
    </submittedName>
</protein>
<comment type="caution">
    <text evidence="1">The sequence shown here is derived from an EMBL/GenBank/DDBJ whole genome shotgun (WGS) entry which is preliminary data.</text>
</comment>
<name>A0ABV6YUP7_UNCC1</name>
<dbReference type="EMBL" id="JBHPBY010000065">
    <property type="protein sequence ID" value="MFC1849900.1"/>
    <property type="molecule type" value="Genomic_DNA"/>
</dbReference>